<evidence type="ECO:0000313" key="3">
    <source>
        <dbReference type="Proteomes" id="UP000528457"/>
    </source>
</evidence>
<feature type="signal peptide" evidence="1">
    <location>
        <begin position="1"/>
        <end position="21"/>
    </location>
</feature>
<dbReference type="Gene3D" id="2.40.160.60">
    <property type="entry name" value="Outer membrane protein transport protein (OMPP1/FadL/TodX)"/>
    <property type="match status" value="1"/>
</dbReference>
<accession>A0A7X0JWM6</accession>
<comment type="caution">
    <text evidence="2">The sequence shown here is derived from an EMBL/GenBank/DDBJ whole genome shotgun (WGS) entry which is preliminary data.</text>
</comment>
<proteinExistence type="predicted"/>
<evidence type="ECO:0000313" key="2">
    <source>
        <dbReference type="EMBL" id="MBB6522651.1"/>
    </source>
</evidence>
<dbReference type="InParanoid" id="A0A7X0JWM6"/>
<dbReference type="InterPro" id="IPR046603">
    <property type="entry name" value="DUF6662"/>
</dbReference>
<organism evidence="2 3">
    <name type="scientific">Pseudoteredinibacter isoporae</name>
    <dbReference type="NCBI Taxonomy" id="570281"/>
    <lineage>
        <taxon>Bacteria</taxon>
        <taxon>Pseudomonadati</taxon>
        <taxon>Pseudomonadota</taxon>
        <taxon>Gammaproteobacteria</taxon>
        <taxon>Cellvibrionales</taxon>
        <taxon>Cellvibrionaceae</taxon>
        <taxon>Pseudoteredinibacter</taxon>
    </lineage>
</organism>
<dbReference type="SUPFAM" id="SSF56925">
    <property type="entry name" value="OMPA-like"/>
    <property type="match status" value="1"/>
</dbReference>
<reference evidence="2 3" key="1">
    <citation type="submission" date="2020-08" db="EMBL/GenBank/DDBJ databases">
        <title>Genomic Encyclopedia of Type Strains, Phase IV (KMG-IV): sequencing the most valuable type-strain genomes for metagenomic binning, comparative biology and taxonomic classification.</title>
        <authorList>
            <person name="Goeker M."/>
        </authorList>
    </citation>
    <scope>NUCLEOTIDE SEQUENCE [LARGE SCALE GENOMIC DNA]</scope>
    <source>
        <strain evidence="2 3">DSM 22368</strain>
    </source>
</reference>
<evidence type="ECO:0000256" key="1">
    <source>
        <dbReference type="SAM" id="SignalP"/>
    </source>
</evidence>
<gene>
    <name evidence="2" type="ORF">HNR48_002936</name>
</gene>
<feature type="chain" id="PRO_5030509244" evidence="1">
    <location>
        <begin position="22"/>
        <end position="322"/>
    </location>
</feature>
<dbReference type="Proteomes" id="UP000528457">
    <property type="component" value="Unassembled WGS sequence"/>
</dbReference>
<protein>
    <submittedName>
        <fullName evidence="2">Opacity protein-like surface antigen</fullName>
    </submittedName>
</protein>
<dbReference type="Pfam" id="PF20367">
    <property type="entry name" value="DUF6662"/>
    <property type="match status" value="1"/>
</dbReference>
<sequence>MKTKLLASAIAAAVVAPSAMAGENLWIYTKGTDTRPQGSYEFKVTDIWRKGKNSGNYDFHDIRPEVEYGITDKLSISVEAMIFDHDYRVTDCMGPMIETQGGTCTEDEEGVEDPGPGFNDTQFGGYEIGLKYNILSPYKDAFGLSLGLGYERRDKYRLDGADIDQDSFTFTTYLQKDYLDDTLVFALNTKAEFERRKSPGVLEEEIAFDVSAGVSYRVAPNWFVGLEFRHQSDYLNPEEDGEFDPTLKRSSFDLSDFRLGTQHQNGNYLGPTIHYAQKRWWVTAGALWQIAGGGSWHSFSNNNRNWDEHERVHIGFIYGYEF</sequence>
<name>A0A7X0JWM6_9GAMM</name>
<dbReference type="AlphaFoldDB" id="A0A7X0JWM6"/>
<dbReference type="RefSeq" id="WP_166845482.1">
    <property type="nucleotide sequence ID" value="NZ_JAAONY010000002.1"/>
</dbReference>
<dbReference type="InterPro" id="IPR011250">
    <property type="entry name" value="OMP/PagP_B-barrel"/>
</dbReference>
<keyword evidence="1" id="KW-0732">Signal</keyword>
<keyword evidence="3" id="KW-1185">Reference proteome</keyword>
<dbReference type="EMBL" id="JACHHT010000002">
    <property type="protein sequence ID" value="MBB6522651.1"/>
    <property type="molecule type" value="Genomic_DNA"/>
</dbReference>